<evidence type="ECO:0000256" key="3">
    <source>
        <dbReference type="ARBA" id="ARBA00022729"/>
    </source>
</evidence>
<dbReference type="KEGG" id="aau:AAur_0829"/>
<dbReference type="GO" id="GO:0043190">
    <property type="term" value="C:ATP-binding cassette (ABC) transporter complex"/>
    <property type="evidence" value="ECO:0007669"/>
    <property type="project" value="InterPro"/>
</dbReference>
<comment type="similarity">
    <text evidence="2">Belongs to the bacterial solute-binding protein 5 family.</text>
</comment>
<dbReference type="InterPro" id="IPR006311">
    <property type="entry name" value="TAT_signal"/>
</dbReference>
<dbReference type="GO" id="GO:0042597">
    <property type="term" value="C:periplasmic space"/>
    <property type="evidence" value="ECO:0007669"/>
    <property type="project" value="UniProtKB-ARBA"/>
</dbReference>
<dbReference type="Gene3D" id="3.10.105.10">
    <property type="entry name" value="Dipeptide-binding Protein, Domain 3"/>
    <property type="match status" value="1"/>
</dbReference>
<accession>A1R315</accession>
<feature type="domain" description="Solute-binding protein family 5" evidence="4">
    <location>
        <begin position="132"/>
        <end position="480"/>
    </location>
</feature>
<gene>
    <name evidence="5" type="ordered locus">AAur_0829</name>
</gene>
<dbReference type="Gene3D" id="3.40.190.10">
    <property type="entry name" value="Periplasmic binding protein-like II"/>
    <property type="match status" value="1"/>
</dbReference>
<dbReference type="InterPro" id="IPR039424">
    <property type="entry name" value="SBP_5"/>
</dbReference>
<organism evidence="5 6">
    <name type="scientific">Paenarthrobacter aurescens (strain TC1)</name>
    <dbReference type="NCBI Taxonomy" id="290340"/>
    <lineage>
        <taxon>Bacteria</taxon>
        <taxon>Bacillati</taxon>
        <taxon>Actinomycetota</taxon>
        <taxon>Actinomycetes</taxon>
        <taxon>Micrococcales</taxon>
        <taxon>Micrococcaceae</taxon>
        <taxon>Paenarthrobacter</taxon>
    </lineage>
</organism>
<comment type="subcellular location">
    <subcellularLocation>
        <location evidence="1">Cell membrane</location>
        <topology evidence="1">Lipid-anchor</topology>
    </subcellularLocation>
</comment>
<dbReference type="STRING" id="290340.AAur_0829"/>
<dbReference type="PROSITE" id="PS51318">
    <property type="entry name" value="TAT"/>
    <property type="match status" value="1"/>
</dbReference>
<dbReference type="AlphaFoldDB" id="A1R315"/>
<dbReference type="PANTHER" id="PTHR30290:SF38">
    <property type="entry name" value="D,D-DIPEPTIDE-BINDING PERIPLASMIC PROTEIN DDPA-RELATED"/>
    <property type="match status" value="1"/>
</dbReference>
<dbReference type="InterPro" id="IPR019546">
    <property type="entry name" value="TAT_signal_bac_arc"/>
</dbReference>
<dbReference type="eggNOG" id="COG0747">
    <property type="taxonomic scope" value="Bacteria"/>
</dbReference>
<keyword evidence="6" id="KW-1185">Reference proteome</keyword>
<dbReference type="SUPFAM" id="SSF53850">
    <property type="entry name" value="Periplasmic binding protein-like II"/>
    <property type="match status" value="1"/>
</dbReference>
<evidence type="ECO:0000256" key="2">
    <source>
        <dbReference type="ARBA" id="ARBA00005695"/>
    </source>
</evidence>
<name>A1R315_PAEAT</name>
<dbReference type="InterPro" id="IPR000914">
    <property type="entry name" value="SBP_5_dom"/>
</dbReference>
<dbReference type="CDD" id="cd00995">
    <property type="entry name" value="PBP2_NikA_DppA_OppA_like"/>
    <property type="match status" value="1"/>
</dbReference>
<dbReference type="PIRSF" id="PIRSF002741">
    <property type="entry name" value="MppA"/>
    <property type="match status" value="1"/>
</dbReference>
<evidence type="ECO:0000259" key="4">
    <source>
        <dbReference type="Pfam" id="PF00496"/>
    </source>
</evidence>
<protein>
    <submittedName>
        <fullName evidence="5">Bacterial extracellular solute-binding protein, family 5</fullName>
    </submittedName>
</protein>
<dbReference type="InterPro" id="IPR030678">
    <property type="entry name" value="Peptide/Ni-bd"/>
</dbReference>
<dbReference type="GO" id="GO:0015833">
    <property type="term" value="P:peptide transport"/>
    <property type="evidence" value="ECO:0007669"/>
    <property type="project" value="TreeGrafter"/>
</dbReference>
<dbReference type="EMBL" id="CP000474">
    <property type="protein sequence ID" value="ABM07891.1"/>
    <property type="molecule type" value="Genomic_DNA"/>
</dbReference>
<dbReference type="GO" id="GO:1904680">
    <property type="term" value="F:peptide transmembrane transporter activity"/>
    <property type="evidence" value="ECO:0007669"/>
    <property type="project" value="TreeGrafter"/>
</dbReference>
<dbReference type="Pfam" id="PF10518">
    <property type="entry name" value="TAT_signal"/>
    <property type="match status" value="1"/>
</dbReference>
<keyword evidence="3" id="KW-0732">Signal</keyword>
<dbReference type="PROSITE" id="PS01040">
    <property type="entry name" value="SBP_BACTERIAL_5"/>
    <property type="match status" value="1"/>
</dbReference>
<dbReference type="InterPro" id="IPR023765">
    <property type="entry name" value="SBP_5_CS"/>
</dbReference>
<dbReference type="Proteomes" id="UP000000637">
    <property type="component" value="Chromosome"/>
</dbReference>
<dbReference type="Gene3D" id="3.90.76.10">
    <property type="entry name" value="Dipeptide-binding Protein, Domain 1"/>
    <property type="match status" value="1"/>
</dbReference>
<dbReference type="Pfam" id="PF00496">
    <property type="entry name" value="SBP_bac_5"/>
    <property type="match status" value="1"/>
</dbReference>
<reference evidence="5 6" key="1">
    <citation type="journal article" date="2006" name="PLoS Genet.">
        <title>Secrets of soil survival revealed by the genome sequence of Arthrobacter aurescens TC1.</title>
        <authorList>
            <person name="Mongodin E.F."/>
            <person name="Shapir N."/>
            <person name="Daugherty S.C."/>
            <person name="DeBoy R.T."/>
            <person name="Emerson J.B."/>
            <person name="Shvartzbeyn A."/>
            <person name="Radune D."/>
            <person name="Vamathevan J."/>
            <person name="Riggs F."/>
            <person name="Grinberg V."/>
            <person name="Khouri H."/>
            <person name="Wackett L.P."/>
            <person name="Nelson K.E."/>
            <person name="Sadowsky M.J."/>
        </authorList>
    </citation>
    <scope>NUCLEOTIDE SEQUENCE [LARGE SCALE GENOMIC DNA]</scope>
    <source>
        <strain evidence="5 6">TC1</strain>
    </source>
</reference>
<dbReference type="HOGENOM" id="CLU_017028_7_4_11"/>
<proteinExistence type="inferred from homology"/>
<evidence type="ECO:0000256" key="1">
    <source>
        <dbReference type="ARBA" id="ARBA00004193"/>
    </source>
</evidence>
<dbReference type="PANTHER" id="PTHR30290">
    <property type="entry name" value="PERIPLASMIC BINDING COMPONENT OF ABC TRANSPORTER"/>
    <property type="match status" value="1"/>
</dbReference>
<sequence length="567" mass="61125">MTALTVSIRASDVLHPITHETRMVRHPMSKTIQSLPLVNDASRRNFLKLSGAVGAAAAFTASLSACGGAASTTTGATTNTAAVNKDLIIEAGISYALSTGFDPLSSSGATPMAANLHIFEGLLELHPATRQPYNALAASDPKKVNDTTYQVTIREGAKFHDGSPVTTEDVAFSFTRVMDPANKSLFSQFIPFIQDVKPLDAKTVEFTLKYAFPGFGPRISVVKIVPKALATDLKAFDAAPVGSGPYKLVSAVKDDKIVFEAFADYNGPKPALAKGMTWLLLSDAAARVTAVQSGRVQAIEDVPYLDVDGLKSKVKVESVQSFGLLFLMFNCAKAPFDNKLVRQALHYGMDKEAIIKKALFGNAKAATSYFQEGHPDYVKAKNVYGFDTSKAEELLKQAGVTSLEFELLTTDTAWVKDVAPLILESWNKIPGVKVTVKSLQSGALYSDRVGKGDFSVVAAPGDPSVFGNDADLLLSWFYSGATWMDKRAFWTTPERTKLQELMNKGSQASGDAAKKIVGEIVDMVSDEVPLYPVFHRQLPSAWDEKKLNGFQPLPTTGLSFIDVGRTA</sequence>
<evidence type="ECO:0000313" key="5">
    <source>
        <dbReference type="EMBL" id="ABM07891.1"/>
    </source>
</evidence>
<evidence type="ECO:0000313" key="6">
    <source>
        <dbReference type="Proteomes" id="UP000000637"/>
    </source>
</evidence>